<evidence type="ECO:0000313" key="6">
    <source>
        <dbReference type="Proteomes" id="UP000309676"/>
    </source>
</evidence>
<dbReference type="InterPro" id="IPR050680">
    <property type="entry name" value="YpeA/RimI_acetyltransf"/>
</dbReference>
<dbReference type="InterPro" id="IPR000182">
    <property type="entry name" value="GNAT_dom"/>
</dbReference>
<reference evidence="5 6" key="1">
    <citation type="submission" date="2019-05" db="EMBL/GenBank/DDBJ databases">
        <authorList>
            <person name="Narsing Rao M.P."/>
            <person name="Li W.J."/>
        </authorList>
    </citation>
    <scope>NUCLEOTIDE SEQUENCE [LARGE SCALE GENOMIC DNA]</scope>
    <source>
        <strain evidence="5 6">SYSU_K30003</strain>
    </source>
</reference>
<dbReference type="Proteomes" id="UP000309676">
    <property type="component" value="Unassembled WGS sequence"/>
</dbReference>
<dbReference type="GO" id="GO:0016747">
    <property type="term" value="F:acyltransferase activity, transferring groups other than amino-acyl groups"/>
    <property type="evidence" value="ECO:0007669"/>
    <property type="project" value="InterPro"/>
</dbReference>
<dbReference type="InterPro" id="IPR016181">
    <property type="entry name" value="Acyl_CoA_acyltransferase"/>
</dbReference>
<comment type="caution">
    <text evidence="5">The sequence shown here is derived from an EMBL/GenBank/DDBJ whole genome shotgun (WGS) entry which is preliminary data.</text>
</comment>
<gene>
    <name evidence="5" type="ORF">FE782_18785</name>
</gene>
<keyword evidence="1 5" id="KW-0808">Transferase</keyword>
<dbReference type="SUPFAM" id="SSF55729">
    <property type="entry name" value="Acyl-CoA N-acyltransferases (Nat)"/>
    <property type="match status" value="1"/>
</dbReference>
<feature type="region of interest" description="Disordered" evidence="3">
    <location>
        <begin position="179"/>
        <end position="198"/>
    </location>
</feature>
<dbReference type="RefSeq" id="WP_138195781.1">
    <property type="nucleotide sequence ID" value="NZ_VCIW01000013.1"/>
</dbReference>
<evidence type="ECO:0000256" key="3">
    <source>
        <dbReference type="SAM" id="MobiDB-lite"/>
    </source>
</evidence>
<accession>A0A5R9G322</accession>
<evidence type="ECO:0000259" key="4">
    <source>
        <dbReference type="PROSITE" id="PS51186"/>
    </source>
</evidence>
<feature type="compositionally biased region" description="Basic and acidic residues" evidence="3">
    <location>
        <begin position="179"/>
        <end position="189"/>
    </location>
</feature>
<dbReference type="OrthoDB" id="9799092at2"/>
<keyword evidence="6" id="KW-1185">Reference proteome</keyword>
<keyword evidence="2" id="KW-0012">Acyltransferase</keyword>
<dbReference type="PROSITE" id="PS51186">
    <property type="entry name" value="GNAT"/>
    <property type="match status" value="1"/>
</dbReference>
<dbReference type="Pfam" id="PF00583">
    <property type="entry name" value="Acetyltransf_1"/>
    <property type="match status" value="1"/>
</dbReference>
<evidence type="ECO:0000256" key="1">
    <source>
        <dbReference type="ARBA" id="ARBA00022679"/>
    </source>
</evidence>
<name>A0A5R9G322_9BACL</name>
<dbReference type="PANTHER" id="PTHR43420">
    <property type="entry name" value="ACETYLTRANSFERASE"/>
    <property type="match status" value="1"/>
</dbReference>
<feature type="domain" description="N-acetyltransferase" evidence="4">
    <location>
        <begin position="3"/>
        <end position="170"/>
    </location>
</feature>
<evidence type="ECO:0000256" key="2">
    <source>
        <dbReference type="ARBA" id="ARBA00023315"/>
    </source>
</evidence>
<protein>
    <submittedName>
        <fullName evidence="5">GNAT family N-acetyltransferase</fullName>
    </submittedName>
</protein>
<dbReference type="Gene3D" id="3.40.630.30">
    <property type="match status" value="1"/>
</dbReference>
<evidence type="ECO:0000313" key="5">
    <source>
        <dbReference type="EMBL" id="TLS50747.1"/>
    </source>
</evidence>
<proteinExistence type="predicted"/>
<dbReference type="CDD" id="cd04301">
    <property type="entry name" value="NAT_SF"/>
    <property type="match status" value="1"/>
</dbReference>
<organism evidence="5 6">
    <name type="scientific">Paenibacillus antri</name>
    <dbReference type="NCBI Taxonomy" id="2582848"/>
    <lineage>
        <taxon>Bacteria</taxon>
        <taxon>Bacillati</taxon>
        <taxon>Bacillota</taxon>
        <taxon>Bacilli</taxon>
        <taxon>Bacillales</taxon>
        <taxon>Paenibacillaceae</taxon>
        <taxon>Paenibacillus</taxon>
    </lineage>
</organism>
<dbReference type="EMBL" id="VCIW01000013">
    <property type="protein sequence ID" value="TLS50747.1"/>
    <property type="molecule type" value="Genomic_DNA"/>
</dbReference>
<dbReference type="AlphaFoldDB" id="A0A5R9G322"/>
<sequence length="198" mass="22407">MNVHIRVLEASDAEAYRHVRLQALRTDPEAFGSTYEKEAGVPPESIIERIRPAQNRFTLGAFLDNGALAAIVTFVRETGTKTEHKGNVFGMYVSPESRGRGAGKAIMTELLRMAKKLEGVEQINLTVVSDNVPAKRLYESLGFKRFGVERNALKYGGRYFDEDWMAYRLEPLTEEEIFDHHQHGRDSRSHQRPGGNPF</sequence>